<dbReference type="InterPro" id="IPR036614">
    <property type="entry name" value="RusA-like_sf"/>
</dbReference>
<keyword evidence="2" id="KW-1185">Reference proteome</keyword>
<evidence type="ECO:0000313" key="2">
    <source>
        <dbReference type="Proteomes" id="UP000494161"/>
    </source>
</evidence>
<dbReference type="EMBL" id="CADILJ010000068">
    <property type="protein sequence ID" value="CAB3956096.1"/>
    <property type="molecule type" value="Genomic_DNA"/>
</dbReference>
<dbReference type="Proteomes" id="UP000494161">
    <property type="component" value="Unassembled WGS sequence"/>
</dbReference>
<accession>A0ABM8M2Q3</accession>
<proteinExistence type="predicted"/>
<organism evidence="1 2">
    <name type="scientific">Achromobacter ruhlandii</name>
    <dbReference type="NCBI Taxonomy" id="72557"/>
    <lineage>
        <taxon>Bacteria</taxon>
        <taxon>Pseudomonadati</taxon>
        <taxon>Pseudomonadota</taxon>
        <taxon>Betaproteobacteria</taxon>
        <taxon>Burkholderiales</taxon>
        <taxon>Alcaligenaceae</taxon>
        <taxon>Achromobacter</taxon>
    </lineage>
</organism>
<reference evidence="1 2" key="1">
    <citation type="submission" date="2020-04" db="EMBL/GenBank/DDBJ databases">
        <authorList>
            <person name="De Canck E."/>
        </authorList>
    </citation>
    <scope>NUCLEOTIDE SEQUENCE [LARGE SCALE GENOMIC DNA]</scope>
    <source>
        <strain evidence="1 2">LMG 7053</strain>
    </source>
</reference>
<gene>
    <name evidence="1" type="ORF">LMG7053_04898</name>
</gene>
<dbReference type="RefSeq" id="WP_254608304.1">
    <property type="nucleotide sequence ID" value="NZ_CADILJ010000068.1"/>
</dbReference>
<evidence type="ECO:0000313" key="1">
    <source>
        <dbReference type="EMBL" id="CAB3956096.1"/>
    </source>
</evidence>
<comment type="caution">
    <text evidence="1">The sequence shown here is derived from an EMBL/GenBank/DDBJ whole genome shotgun (WGS) entry which is preliminary data.</text>
</comment>
<dbReference type="Pfam" id="PF05866">
    <property type="entry name" value="RusA"/>
    <property type="match status" value="1"/>
</dbReference>
<dbReference type="SUPFAM" id="SSF103084">
    <property type="entry name" value="Holliday junction resolvase RusA"/>
    <property type="match status" value="1"/>
</dbReference>
<dbReference type="InterPro" id="IPR008822">
    <property type="entry name" value="Endonuclease_RusA-like"/>
</dbReference>
<dbReference type="Gene3D" id="3.30.1330.70">
    <property type="entry name" value="Holliday junction resolvase RusA"/>
    <property type="match status" value="1"/>
</dbReference>
<protein>
    <submittedName>
        <fullName evidence="1">Uncharacterized protein</fullName>
    </submittedName>
</protein>
<name>A0ABM8M2Q3_9BURK</name>
<sequence>MNASPNLTDPYDPMAGTMQTGRIVFAPDFRSMPSVPAPTPCYCIGPQPGEKLCPCALRAASDSFARAQGEIANLRNSSSSVPDAARSVLLTLPYPISANRYWASRTVTPRGKPAFTSTYATPEAKAYKAQVQKLALVAGVRKPIAGRVRVEFTLYPNRPQDWQKRMRKEGAAWDDTVQCLDLDNAQKVVLDSLKDVVFQDDAWVREISARRAEPDEFGARLVAVVTPLAVEQPQTDLFGAVAQERKA</sequence>